<evidence type="ECO:0000256" key="1">
    <source>
        <dbReference type="SAM" id="MobiDB-lite"/>
    </source>
</evidence>
<feature type="region of interest" description="Disordered" evidence="1">
    <location>
        <begin position="1"/>
        <end position="24"/>
    </location>
</feature>
<dbReference type="EMBL" id="MUMY01000002">
    <property type="protein sequence ID" value="ONM50316.1"/>
    <property type="molecule type" value="Genomic_DNA"/>
</dbReference>
<evidence type="ECO:0000313" key="3">
    <source>
        <dbReference type="Proteomes" id="UP000188836"/>
    </source>
</evidence>
<dbReference type="AlphaFoldDB" id="A0A1V2TLF7"/>
<protein>
    <submittedName>
        <fullName evidence="2">Uncharacterized protein</fullName>
    </submittedName>
</protein>
<proteinExistence type="predicted"/>
<comment type="caution">
    <text evidence="2">The sequence shown here is derived from an EMBL/GenBank/DDBJ whole genome shotgun (WGS) entry which is preliminary data.</text>
</comment>
<sequence length="141" mass="15342">MAGCGSESRDDSRRSETTQTANDADIVREASAFSGIVIPENAAVLDARSENGLDTLYRLTISTDPQGLDLLLAESKFTEPLTQMPEVTETAIAGPPLETSPSILKATDIYRNTDGKSVNRIIVVDERDPSTRFVHIKLFDT</sequence>
<feature type="compositionally biased region" description="Basic and acidic residues" evidence="1">
    <location>
        <begin position="7"/>
        <end position="16"/>
    </location>
</feature>
<evidence type="ECO:0000313" key="2">
    <source>
        <dbReference type="EMBL" id="ONM50316.1"/>
    </source>
</evidence>
<accession>A0A1V2TLF7</accession>
<dbReference type="STRING" id="1538463.B0T36_06890"/>
<keyword evidence="3" id="KW-1185">Reference proteome</keyword>
<gene>
    <name evidence="2" type="ORF">B0T46_02775</name>
</gene>
<organism evidence="2 3">
    <name type="scientific">Nocardia donostiensis</name>
    <dbReference type="NCBI Taxonomy" id="1538463"/>
    <lineage>
        <taxon>Bacteria</taxon>
        <taxon>Bacillati</taxon>
        <taxon>Actinomycetota</taxon>
        <taxon>Actinomycetes</taxon>
        <taxon>Mycobacteriales</taxon>
        <taxon>Nocardiaceae</taxon>
        <taxon>Nocardia</taxon>
    </lineage>
</organism>
<name>A0A1V2TLF7_9NOCA</name>
<reference evidence="2 3" key="1">
    <citation type="journal article" date="2016" name="Antonie Van Leeuwenhoek">
        <title>Nocardia donostiensis sp. nov., isolated from human respiratory specimens.</title>
        <authorList>
            <person name="Ercibengoa M."/>
            <person name="Bell M."/>
            <person name="Marimon J.M."/>
            <person name="Humrighouse B."/>
            <person name="Klenk H.P."/>
            <person name="Potter G."/>
            <person name="Perez-Trallero E."/>
        </authorList>
    </citation>
    <scope>NUCLEOTIDE SEQUENCE [LARGE SCALE GENOMIC DNA]</scope>
    <source>
        <strain evidence="2 3">X1655</strain>
    </source>
</reference>
<dbReference type="Proteomes" id="UP000188836">
    <property type="component" value="Unassembled WGS sequence"/>
</dbReference>